<comment type="caution">
    <text evidence="7">The sequence shown here is derived from an EMBL/GenBank/DDBJ whole genome shotgun (WGS) entry which is preliminary data.</text>
</comment>
<comment type="function">
    <text evidence="6">Plays an essential role in the assembly of succinate dehydrogenase (SDH), an enzyme complex (also referred to as respiratory complex II) that is a component of both the tricarboxylic acid (TCA) cycle and the mitochondrial electron transport chain, and which couples the oxidation of succinate to fumarate with the reduction of ubiquinone (coenzyme Q) to ubiquinol. Promotes maturation of the iron-sulfur protein subunit of the SDH catalytic dimer, protecting it from the deleterious effects of oxidants. May act together with SDHAF1.</text>
</comment>
<organism evidence="7 8">
    <name type="scientific">Perkinsus olseni</name>
    <name type="common">Perkinsus atlanticus</name>
    <dbReference type="NCBI Taxonomy" id="32597"/>
    <lineage>
        <taxon>Eukaryota</taxon>
        <taxon>Sar</taxon>
        <taxon>Alveolata</taxon>
        <taxon>Perkinsozoa</taxon>
        <taxon>Perkinsea</taxon>
        <taxon>Perkinsida</taxon>
        <taxon>Perkinsidae</taxon>
        <taxon>Perkinsus</taxon>
    </lineage>
</organism>
<evidence type="ECO:0000313" key="8">
    <source>
        <dbReference type="Proteomes" id="UP000541610"/>
    </source>
</evidence>
<dbReference type="EMBL" id="JABANP010000122">
    <property type="protein sequence ID" value="KAF4689511.1"/>
    <property type="molecule type" value="Genomic_DNA"/>
</dbReference>
<reference evidence="7 8" key="1">
    <citation type="submission" date="2020-04" db="EMBL/GenBank/DDBJ databases">
        <title>Perkinsus olseni comparative genomics.</title>
        <authorList>
            <person name="Bogema D.R."/>
        </authorList>
    </citation>
    <scope>NUCLEOTIDE SEQUENCE [LARGE SCALE GENOMIC DNA]</scope>
    <source>
        <strain evidence="7">00978-12</strain>
    </source>
</reference>
<dbReference type="CDD" id="cd20270">
    <property type="entry name" value="Complex1_LYR_SDHAF3_LYRM10"/>
    <property type="match status" value="1"/>
</dbReference>
<gene>
    <name evidence="7" type="ORF">FOZ60_001562</name>
</gene>
<sequence length="437" mass="48287">MSAIVSHSIEAPSDEVRGYRSFNVYKHQPGVAKLVYETAISLDLTEAAPRYGKLEVISASRLNRAFAVDNMVYFFDTKRLFGFDLKAPEAGLTSPFGVMGFVEDPRGVPETIELPRPFDLLHGCLETLAGTVLVCSAFVEKRCVVTFVALSADHAEVTKELVFKDLPAQIVFNEDSVQLVTTGYCADGVEMSDRNKDEVYITTVHTSGEVSIASLGYFARCLTTDGEVLGIAIGEEDLCIVDEKLQVTSYWPGMAYIVEAREARKFVMGSRDPQGLFYAVESKPGSVVNVFKHPVVGESMSPSGQCDQAKEAELGGEVLGLSCSGGDIVVVRQPFFLRLFFPMQNRLHRTKLPTVMRSLGDAYVKKEFRIHLVQQACSDPQLKQFVAQWEKYYSTISEQEVVKGQRMSTAEKSQLNDAQKKQLKALRVEAKKLGSGV</sequence>
<evidence type="ECO:0000313" key="7">
    <source>
        <dbReference type="EMBL" id="KAF4689511.1"/>
    </source>
</evidence>
<dbReference type="OrthoDB" id="423862at2759"/>
<keyword evidence="5 6" id="KW-0143">Chaperone</keyword>
<protein>
    <recommendedName>
        <fullName evidence="6">Succinate dehydrogenase assembly factor 3</fullName>
        <shortName evidence="6">SDH assembly factor 3</shortName>
        <shortName evidence="6">SDHAF3</shortName>
    </recommendedName>
</protein>
<dbReference type="Pfam" id="PF13233">
    <property type="entry name" value="Complex1_LYR_2"/>
    <property type="match status" value="1"/>
</dbReference>
<comment type="subunit">
    <text evidence="6">Interacts with the iron-sulfur protein subunit within the SDH catalytic dimer.</text>
</comment>
<dbReference type="GO" id="GO:0006105">
    <property type="term" value="P:succinate metabolic process"/>
    <property type="evidence" value="ECO:0007669"/>
    <property type="project" value="TreeGrafter"/>
</dbReference>
<proteinExistence type="inferred from homology"/>
<dbReference type="GO" id="GO:0005758">
    <property type="term" value="C:mitochondrial intermembrane space"/>
    <property type="evidence" value="ECO:0007669"/>
    <property type="project" value="TreeGrafter"/>
</dbReference>
<dbReference type="PANTHER" id="PTHR13137:SF6">
    <property type="entry name" value="SUCCINATE DEHYDROGENASE ASSEMBLY FACTOR 3, MITOCHONDRIAL"/>
    <property type="match status" value="1"/>
</dbReference>
<keyword evidence="4 6" id="KW-0496">Mitochondrion</keyword>
<evidence type="ECO:0000256" key="5">
    <source>
        <dbReference type="ARBA" id="ARBA00023186"/>
    </source>
</evidence>
<dbReference type="GO" id="GO:0034553">
    <property type="term" value="P:mitochondrial respiratory chain complex II assembly"/>
    <property type="evidence" value="ECO:0007669"/>
    <property type="project" value="UniProtKB-UniRule"/>
</dbReference>
<keyword evidence="3" id="KW-0809">Transit peptide</keyword>
<dbReference type="Proteomes" id="UP000541610">
    <property type="component" value="Unassembled WGS sequence"/>
</dbReference>
<accession>A0A7J6P2I8</accession>
<name>A0A7J6P2I8_PEROL</name>
<comment type="subcellular location">
    <subcellularLocation>
        <location evidence="1 6">Mitochondrion matrix</location>
    </subcellularLocation>
</comment>
<evidence type="ECO:0000256" key="1">
    <source>
        <dbReference type="ARBA" id="ARBA00004305"/>
    </source>
</evidence>
<dbReference type="PANTHER" id="PTHR13137">
    <property type="entry name" value="DC11 ACN9 HOMOLOG"/>
    <property type="match status" value="1"/>
</dbReference>
<dbReference type="InterPro" id="IPR008381">
    <property type="entry name" value="SDHAF3/Sdh7"/>
</dbReference>
<evidence type="ECO:0000256" key="3">
    <source>
        <dbReference type="ARBA" id="ARBA00022946"/>
    </source>
</evidence>
<evidence type="ECO:0000256" key="2">
    <source>
        <dbReference type="ARBA" id="ARBA00006020"/>
    </source>
</evidence>
<evidence type="ECO:0000256" key="4">
    <source>
        <dbReference type="ARBA" id="ARBA00023128"/>
    </source>
</evidence>
<comment type="similarity">
    <text evidence="2 6">Belongs to the complex I LYR family. SDHAF3 subfamily.</text>
</comment>
<evidence type="ECO:0000256" key="6">
    <source>
        <dbReference type="RuleBase" id="RU368039"/>
    </source>
</evidence>
<dbReference type="AlphaFoldDB" id="A0A7J6P2I8"/>
<dbReference type="GO" id="GO:0005759">
    <property type="term" value="C:mitochondrial matrix"/>
    <property type="evidence" value="ECO:0007669"/>
    <property type="project" value="UniProtKB-SubCell"/>
</dbReference>